<evidence type="ECO:0000313" key="4">
    <source>
        <dbReference type="EMBL" id="CCI51782.1"/>
    </source>
</evidence>
<dbReference type="InterPro" id="IPR038972">
    <property type="entry name" value="YiaA-like"/>
</dbReference>
<organism evidence="5 6">
    <name type="scientific">Nostocoides jenkinsii Ben 74</name>
    <dbReference type="NCBI Taxonomy" id="1193518"/>
    <lineage>
        <taxon>Bacteria</taxon>
        <taxon>Bacillati</taxon>
        <taxon>Actinomycetota</taxon>
        <taxon>Actinomycetes</taxon>
        <taxon>Micrococcales</taxon>
        <taxon>Intrasporangiaceae</taxon>
        <taxon>Nostocoides</taxon>
    </lineage>
</organism>
<dbReference type="GO" id="GO:0005886">
    <property type="term" value="C:plasma membrane"/>
    <property type="evidence" value="ECO:0007669"/>
    <property type="project" value="TreeGrafter"/>
</dbReference>
<dbReference type="NCBIfam" id="NF008482">
    <property type="entry name" value="PRK11383.1"/>
    <property type="match status" value="1"/>
</dbReference>
<feature type="transmembrane region" description="Helical" evidence="2">
    <location>
        <begin position="121"/>
        <end position="140"/>
    </location>
</feature>
<reference evidence="5 6" key="2">
    <citation type="journal article" date="2013" name="ISME J.">
        <title>A metabolic model for members of the genus Tetrasphaera involved in enhanced biological phosphorus removal.</title>
        <authorList>
            <person name="Kristiansen R."/>
            <person name="Nguyen H.T.T."/>
            <person name="Saunders A.M."/>
            <person name="Nielsen J.L."/>
            <person name="Wimmer R."/>
            <person name="Le V.Q."/>
            <person name="McIlroy S.J."/>
            <person name="Petrovski S."/>
            <person name="Seviour R.J."/>
            <person name="Calteau A."/>
            <person name="Nielsen K.L."/>
            <person name="Nielsen P.H."/>
        </authorList>
    </citation>
    <scope>NUCLEOTIDE SEQUENCE [LARGE SCALE GENOMIC DNA]</scope>
    <source>
        <strain evidence="5 6">Ben 74</strain>
    </source>
</reference>
<feature type="domain" description="YiaAB two helix" evidence="3">
    <location>
        <begin position="90"/>
        <end position="142"/>
    </location>
</feature>
<proteinExistence type="predicted"/>
<evidence type="ECO:0000259" key="3">
    <source>
        <dbReference type="Pfam" id="PF05360"/>
    </source>
</evidence>
<dbReference type="GO" id="GO:0006974">
    <property type="term" value="P:DNA damage response"/>
    <property type="evidence" value="ECO:0007669"/>
    <property type="project" value="TreeGrafter"/>
</dbReference>
<name>A0A077M7U8_9MICO</name>
<dbReference type="Proteomes" id="UP000035720">
    <property type="component" value="Unassembled WGS sequence"/>
</dbReference>
<evidence type="ECO:0000313" key="6">
    <source>
        <dbReference type="Proteomes" id="UP000035720"/>
    </source>
</evidence>
<dbReference type="PANTHER" id="PTHR37290:SF1">
    <property type="entry name" value="INNER MEMBRANE PROTEIN YIAA"/>
    <property type="match status" value="1"/>
</dbReference>
<accession>A0A077M7U8</accession>
<feature type="transmembrane region" description="Helical" evidence="2">
    <location>
        <begin position="89"/>
        <end position="109"/>
    </location>
</feature>
<feature type="region of interest" description="Disordered" evidence="1">
    <location>
        <begin position="148"/>
        <end position="183"/>
    </location>
</feature>
<protein>
    <submittedName>
        <fullName evidence="5">Inner membrane protein yiaA (Modular protein)</fullName>
    </submittedName>
</protein>
<evidence type="ECO:0000256" key="2">
    <source>
        <dbReference type="SAM" id="Phobius"/>
    </source>
</evidence>
<gene>
    <name evidence="4" type="ORF">BN13_1230001</name>
    <name evidence="5" type="ORF">BN13_1930001</name>
</gene>
<dbReference type="RefSeq" id="WP_084733811.1">
    <property type="nucleotide sequence ID" value="NZ_HF571038.1"/>
</dbReference>
<feature type="compositionally biased region" description="Low complexity" evidence="1">
    <location>
        <begin position="153"/>
        <end position="167"/>
    </location>
</feature>
<dbReference type="InterPro" id="IPR008024">
    <property type="entry name" value="YiaAB"/>
</dbReference>
<keyword evidence="2" id="KW-1133">Transmembrane helix</keyword>
<dbReference type="PANTHER" id="PTHR37290">
    <property type="entry name" value="INNER MEMBRANE PROTEIN YIAA-RELATED"/>
    <property type="match status" value="1"/>
</dbReference>
<dbReference type="Pfam" id="PF05360">
    <property type="entry name" value="YiaAB"/>
    <property type="match status" value="2"/>
</dbReference>
<comment type="caution">
    <text evidence="5">The sequence shown here is derived from an EMBL/GenBank/DDBJ whole genome shotgun (WGS) entry which is preliminary data.</text>
</comment>
<keyword evidence="2" id="KW-0812">Transmembrane</keyword>
<keyword evidence="6" id="KW-1185">Reference proteome</keyword>
<reference evidence="5" key="1">
    <citation type="submission" date="2012-05" db="EMBL/GenBank/DDBJ databases">
        <authorList>
            <person name="McIlroy S."/>
        </authorList>
    </citation>
    <scope>NUCLEOTIDE SEQUENCE</scope>
    <source>
        <strain evidence="5">Ben 74</strain>
    </source>
</reference>
<sequence length="183" mass="18671">MNTADLNAAVAPDAPAAPAVAAPTTAFVGASWVALLLGMTGFLTGLFNASMDLSEKGFYLTLLLFGLFGAVSVQKSVRDRAEGIEVSALYLGLSWAAVGISLSLLSIGLWNAELAPSEKGFYAMAFGLAMYAAVAVQKNVRDLAVANRTAPRGNSTGNSGGSASTGAGETGPANNPLRWRLGS</sequence>
<keyword evidence="2" id="KW-0472">Membrane</keyword>
<feature type="transmembrane region" description="Helical" evidence="2">
    <location>
        <begin position="57"/>
        <end position="77"/>
    </location>
</feature>
<dbReference type="OrthoDB" id="3295178at2"/>
<dbReference type="EMBL" id="CAJC01000028">
    <property type="protein sequence ID" value="CCI51782.1"/>
    <property type="molecule type" value="Genomic_DNA"/>
</dbReference>
<evidence type="ECO:0000313" key="5">
    <source>
        <dbReference type="EMBL" id="CCI52664.1"/>
    </source>
</evidence>
<dbReference type="EMBL" id="CAJC01000105">
    <property type="protein sequence ID" value="CCI52664.1"/>
    <property type="molecule type" value="Genomic_DNA"/>
</dbReference>
<evidence type="ECO:0000256" key="1">
    <source>
        <dbReference type="SAM" id="MobiDB-lite"/>
    </source>
</evidence>
<feature type="domain" description="YiaAB two helix" evidence="3">
    <location>
        <begin position="27"/>
        <end position="79"/>
    </location>
</feature>
<dbReference type="AlphaFoldDB" id="A0A077M7U8"/>